<dbReference type="GO" id="GO:0005634">
    <property type="term" value="C:nucleus"/>
    <property type="evidence" value="ECO:0007669"/>
    <property type="project" value="TreeGrafter"/>
</dbReference>
<dbReference type="PROSITE" id="PS51029">
    <property type="entry name" value="MADF"/>
    <property type="match status" value="1"/>
</dbReference>
<dbReference type="VEuPathDB" id="VectorBase:LOC119164077"/>
<dbReference type="VEuPathDB" id="VectorBase:LOC119178140"/>
<dbReference type="OMA" id="IWQRIAS"/>
<evidence type="ECO:0000313" key="4">
    <source>
        <dbReference type="EMBL" id="KAH8036174.1"/>
    </source>
</evidence>
<dbReference type="AlphaFoldDB" id="A0A9J6DKZ1"/>
<protein>
    <recommendedName>
        <fullName evidence="2">MADF domain-containing protein</fullName>
    </recommendedName>
</protein>
<dbReference type="VEuPathDB" id="VectorBase:LOC119166707"/>
<evidence type="ECO:0000313" key="5">
    <source>
        <dbReference type="Proteomes" id="UP000821866"/>
    </source>
</evidence>
<dbReference type="VEuPathDB" id="VectorBase:LOC119179742"/>
<dbReference type="VEuPathDB" id="VectorBase:LOC119181449"/>
<dbReference type="OrthoDB" id="6500111at2759"/>
<dbReference type="EMBL" id="JABSTU010000008">
    <property type="protein sequence ID" value="KAH8022826.1"/>
    <property type="molecule type" value="Genomic_DNA"/>
</dbReference>
<feature type="domain" description="MADF" evidence="2">
    <location>
        <begin position="10"/>
        <end position="110"/>
    </location>
</feature>
<dbReference type="SMART" id="SM00595">
    <property type="entry name" value="MADF"/>
    <property type="match status" value="1"/>
</dbReference>
<dbReference type="VEuPathDB" id="VectorBase:LOC119163856"/>
<evidence type="ECO:0000256" key="1">
    <source>
        <dbReference type="SAM" id="MobiDB-lite"/>
    </source>
</evidence>
<dbReference type="GO" id="GO:0005667">
    <property type="term" value="C:transcription regulator complex"/>
    <property type="evidence" value="ECO:0007669"/>
    <property type="project" value="TreeGrafter"/>
</dbReference>
<feature type="compositionally biased region" description="Low complexity" evidence="1">
    <location>
        <begin position="137"/>
        <end position="151"/>
    </location>
</feature>
<dbReference type="VEuPathDB" id="VectorBase:LOC119178138"/>
<feature type="region of interest" description="Disordered" evidence="1">
    <location>
        <begin position="128"/>
        <end position="152"/>
    </location>
</feature>
<organism evidence="3 5">
    <name type="scientific">Rhipicephalus microplus</name>
    <name type="common">Cattle tick</name>
    <name type="synonym">Boophilus microplus</name>
    <dbReference type="NCBI Taxonomy" id="6941"/>
    <lineage>
        <taxon>Eukaryota</taxon>
        <taxon>Metazoa</taxon>
        <taxon>Ecdysozoa</taxon>
        <taxon>Arthropoda</taxon>
        <taxon>Chelicerata</taxon>
        <taxon>Arachnida</taxon>
        <taxon>Acari</taxon>
        <taxon>Parasitiformes</taxon>
        <taxon>Ixodida</taxon>
        <taxon>Ixodoidea</taxon>
        <taxon>Ixodidae</taxon>
        <taxon>Rhipicephalinae</taxon>
        <taxon>Rhipicephalus</taxon>
        <taxon>Boophilus</taxon>
    </lineage>
</organism>
<name>A0A9J6DKZ1_RHIMP</name>
<reference evidence="3" key="1">
    <citation type="journal article" date="2020" name="Cell">
        <title>Large-Scale Comparative Analyses of Tick Genomes Elucidate Their Genetic Diversity and Vector Capacities.</title>
        <authorList>
            <consortium name="Tick Genome and Microbiome Consortium (TIGMIC)"/>
            <person name="Jia N."/>
            <person name="Wang J."/>
            <person name="Shi W."/>
            <person name="Du L."/>
            <person name="Sun Y."/>
            <person name="Zhan W."/>
            <person name="Jiang J.F."/>
            <person name="Wang Q."/>
            <person name="Zhang B."/>
            <person name="Ji P."/>
            <person name="Bell-Sakyi L."/>
            <person name="Cui X.M."/>
            <person name="Yuan T.T."/>
            <person name="Jiang B.G."/>
            <person name="Yang W.F."/>
            <person name="Lam T.T."/>
            <person name="Chang Q.C."/>
            <person name="Ding S.J."/>
            <person name="Wang X.J."/>
            <person name="Zhu J.G."/>
            <person name="Ruan X.D."/>
            <person name="Zhao L."/>
            <person name="Wei J.T."/>
            <person name="Ye R.Z."/>
            <person name="Que T.C."/>
            <person name="Du C.H."/>
            <person name="Zhou Y.H."/>
            <person name="Cheng J.X."/>
            <person name="Dai P.F."/>
            <person name="Guo W.B."/>
            <person name="Han X.H."/>
            <person name="Huang E.J."/>
            <person name="Li L.F."/>
            <person name="Wei W."/>
            <person name="Gao Y.C."/>
            <person name="Liu J.Z."/>
            <person name="Shao H.Z."/>
            <person name="Wang X."/>
            <person name="Wang C.C."/>
            <person name="Yang T.C."/>
            <person name="Huo Q.B."/>
            <person name="Li W."/>
            <person name="Chen H.Y."/>
            <person name="Chen S.E."/>
            <person name="Zhou L.G."/>
            <person name="Ni X.B."/>
            <person name="Tian J.H."/>
            <person name="Sheng Y."/>
            <person name="Liu T."/>
            <person name="Pan Y.S."/>
            <person name="Xia L.Y."/>
            <person name="Li J."/>
            <person name="Zhao F."/>
            <person name="Cao W.C."/>
        </authorList>
    </citation>
    <scope>NUCLEOTIDE SEQUENCE</scope>
    <source>
        <strain evidence="3">Rmic-2018</strain>
    </source>
</reference>
<accession>A0A9J6DKZ1</accession>
<gene>
    <name evidence="3" type="ORF">HPB51_005986</name>
    <name evidence="4" type="ORF">HPB51_018588</name>
</gene>
<dbReference type="InterPro" id="IPR039353">
    <property type="entry name" value="TF_Adf1"/>
</dbReference>
<keyword evidence="5" id="KW-1185">Reference proteome</keyword>
<dbReference type="VEuPathDB" id="VectorBase:LOC119172323"/>
<dbReference type="InterPro" id="IPR006578">
    <property type="entry name" value="MADF-dom"/>
</dbReference>
<dbReference type="Proteomes" id="UP000821866">
    <property type="component" value="Chromosome 11"/>
</dbReference>
<evidence type="ECO:0000313" key="3">
    <source>
        <dbReference type="EMBL" id="KAH8022826.1"/>
    </source>
</evidence>
<dbReference type="VEuPathDB" id="VectorBase:LOC119159674"/>
<dbReference type="EMBL" id="JABSTU010000003">
    <property type="protein sequence ID" value="KAH8036174.1"/>
    <property type="molecule type" value="Genomic_DNA"/>
</dbReference>
<sequence>MNLSDDATFFLLRLVEQFPALWDMTLAEYADTTVKESIWERIAKEMNEEWPAYGPYDAKALRRFFDNKRRTYRLEKKKVESTKSGMPSSDVYKGRWRFYNSLRFLDASKVTCWRSVSTDACQAAAETMKVRPDIDDPSQTSDDAAAATDDQNITVDDPIAGKALSAMSRQGTQKKRRRSPHRLDEILAQRQTVLEKIAASVGQPASTTQQEDDIDYFGKVVAAHMREVPKDKLIPCQKAILSALEIYINKSE</sequence>
<dbReference type="PANTHER" id="PTHR12243:SF67">
    <property type="entry name" value="COREPRESSOR OF PANGOLIN, ISOFORM A-RELATED"/>
    <property type="match status" value="1"/>
</dbReference>
<dbReference type="VEuPathDB" id="VectorBase:LOC119170536"/>
<dbReference type="VEuPathDB" id="VectorBase:LOC119171623"/>
<dbReference type="VEuPathDB" id="VectorBase:LOC119163701"/>
<dbReference type="VEuPathDB" id="VectorBase:LOC119180881"/>
<dbReference type="GO" id="GO:0006357">
    <property type="term" value="P:regulation of transcription by RNA polymerase II"/>
    <property type="evidence" value="ECO:0007669"/>
    <property type="project" value="TreeGrafter"/>
</dbReference>
<dbReference type="Pfam" id="PF10545">
    <property type="entry name" value="MADF_DNA_bdg"/>
    <property type="match status" value="1"/>
</dbReference>
<comment type="caution">
    <text evidence="3">The sequence shown here is derived from an EMBL/GenBank/DDBJ whole genome shotgun (WGS) entry which is preliminary data.</text>
</comment>
<proteinExistence type="predicted"/>
<reference evidence="3" key="2">
    <citation type="submission" date="2021-09" db="EMBL/GenBank/DDBJ databases">
        <authorList>
            <person name="Jia N."/>
            <person name="Wang J."/>
            <person name="Shi W."/>
            <person name="Du L."/>
            <person name="Sun Y."/>
            <person name="Zhan W."/>
            <person name="Jiang J."/>
            <person name="Wang Q."/>
            <person name="Zhang B."/>
            <person name="Ji P."/>
            <person name="Sakyi L.B."/>
            <person name="Cui X."/>
            <person name="Yuan T."/>
            <person name="Jiang B."/>
            <person name="Yang W."/>
            <person name="Lam T.T.-Y."/>
            <person name="Chang Q."/>
            <person name="Ding S."/>
            <person name="Wang X."/>
            <person name="Zhu J."/>
            <person name="Ruan X."/>
            <person name="Zhao L."/>
            <person name="Wei J."/>
            <person name="Que T."/>
            <person name="Du C."/>
            <person name="Cheng J."/>
            <person name="Dai P."/>
            <person name="Han X."/>
            <person name="Huang E."/>
            <person name="Gao Y."/>
            <person name="Liu J."/>
            <person name="Shao H."/>
            <person name="Ye R."/>
            <person name="Li L."/>
            <person name="Wei W."/>
            <person name="Wang X."/>
            <person name="Wang C."/>
            <person name="Huo Q."/>
            <person name="Li W."/>
            <person name="Guo W."/>
            <person name="Chen H."/>
            <person name="Chen S."/>
            <person name="Zhou L."/>
            <person name="Zhou L."/>
            <person name="Ni X."/>
            <person name="Tian J."/>
            <person name="Zhou Y."/>
            <person name="Sheng Y."/>
            <person name="Liu T."/>
            <person name="Pan Y."/>
            <person name="Xia L."/>
            <person name="Li J."/>
            <person name="Zhao F."/>
            <person name="Cao W."/>
        </authorList>
    </citation>
    <scope>NUCLEOTIDE SEQUENCE</scope>
    <source>
        <strain evidence="3">Rmic-2018</strain>
        <tissue evidence="3">Larvae</tissue>
    </source>
</reference>
<dbReference type="PANTHER" id="PTHR12243">
    <property type="entry name" value="MADF DOMAIN TRANSCRIPTION FACTOR"/>
    <property type="match status" value="1"/>
</dbReference>
<evidence type="ECO:0000259" key="2">
    <source>
        <dbReference type="PROSITE" id="PS51029"/>
    </source>
</evidence>
<dbReference type="Proteomes" id="UP000821866">
    <property type="component" value="Chromosome 6"/>
</dbReference>